<keyword evidence="3" id="KW-1185">Reference proteome</keyword>
<reference evidence="2 3" key="1">
    <citation type="journal article" date="2019" name="New Phytol.">
        <title>Comparative genomics reveals unique wood-decay strategies and fruiting body development in the Schizophyllaceae.</title>
        <authorList>
            <person name="Almasi E."/>
            <person name="Sahu N."/>
            <person name="Krizsan K."/>
            <person name="Balint B."/>
            <person name="Kovacs G.M."/>
            <person name="Kiss B."/>
            <person name="Cseklye J."/>
            <person name="Drula E."/>
            <person name="Henrissat B."/>
            <person name="Nagy I."/>
            <person name="Chovatia M."/>
            <person name="Adam C."/>
            <person name="LaButti K."/>
            <person name="Lipzen A."/>
            <person name="Riley R."/>
            <person name="Grigoriev I.V."/>
            <person name="Nagy L.G."/>
        </authorList>
    </citation>
    <scope>NUCLEOTIDE SEQUENCE [LARGE SCALE GENOMIC DNA]</scope>
    <source>
        <strain evidence="2 3">NL-1724</strain>
    </source>
</reference>
<proteinExistence type="predicted"/>
<protein>
    <submittedName>
        <fullName evidence="2">Uncharacterized protein</fullName>
    </submittedName>
</protein>
<dbReference type="AlphaFoldDB" id="A0A550CKB7"/>
<feature type="region of interest" description="Disordered" evidence="1">
    <location>
        <begin position="1"/>
        <end position="20"/>
    </location>
</feature>
<dbReference type="EMBL" id="VDMD01000005">
    <property type="protein sequence ID" value="TRM65217.1"/>
    <property type="molecule type" value="Genomic_DNA"/>
</dbReference>
<dbReference type="Proteomes" id="UP000320762">
    <property type="component" value="Unassembled WGS sequence"/>
</dbReference>
<accession>A0A550CKB7</accession>
<comment type="caution">
    <text evidence="2">The sequence shown here is derived from an EMBL/GenBank/DDBJ whole genome shotgun (WGS) entry which is preliminary data.</text>
</comment>
<gene>
    <name evidence="2" type="ORF">BD626DRAFT_215329</name>
</gene>
<evidence type="ECO:0000313" key="2">
    <source>
        <dbReference type="EMBL" id="TRM65217.1"/>
    </source>
</evidence>
<evidence type="ECO:0000313" key="3">
    <source>
        <dbReference type="Proteomes" id="UP000320762"/>
    </source>
</evidence>
<sequence>MVHKRRKKIEKGLKTESMVSPSAVPRQLLGAQHHRLGSQHRLTATTPTRHNHRIFVTEKAASTIAAPLTCSVAHADGPPPPMGLCPAHGPLPRIWALPRGSPRRAPAPRFPPMGVYPALRPSRAGRPDEPPPPGNSQHRRLVIHSLDLYSTARSNVTPLLATSALRQALALRGKRPYILLRIVGDAGASQRPARLLFRNEVLSVV</sequence>
<organism evidence="2 3">
    <name type="scientific">Schizophyllum amplum</name>
    <dbReference type="NCBI Taxonomy" id="97359"/>
    <lineage>
        <taxon>Eukaryota</taxon>
        <taxon>Fungi</taxon>
        <taxon>Dikarya</taxon>
        <taxon>Basidiomycota</taxon>
        <taxon>Agaricomycotina</taxon>
        <taxon>Agaricomycetes</taxon>
        <taxon>Agaricomycetidae</taxon>
        <taxon>Agaricales</taxon>
        <taxon>Schizophyllaceae</taxon>
        <taxon>Schizophyllum</taxon>
    </lineage>
</organism>
<feature type="region of interest" description="Disordered" evidence="1">
    <location>
        <begin position="119"/>
        <end position="139"/>
    </location>
</feature>
<name>A0A550CKB7_9AGAR</name>
<evidence type="ECO:0000256" key="1">
    <source>
        <dbReference type="SAM" id="MobiDB-lite"/>
    </source>
</evidence>